<evidence type="ECO:0000313" key="3">
    <source>
        <dbReference type="Proteomes" id="UP001162156"/>
    </source>
</evidence>
<organism evidence="2 3">
    <name type="scientific">Rhamnusium bicolor</name>
    <dbReference type="NCBI Taxonomy" id="1586634"/>
    <lineage>
        <taxon>Eukaryota</taxon>
        <taxon>Metazoa</taxon>
        <taxon>Ecdysozoa</taxon>
        <taxon>Arthropoda</taxon>
        <taxon>Hexapoda</taxon>
        <taxon>Insecta</taxon>
        <taxon>Pterygota</taxon>
        <taxon>Neoptera</taxon>
        <taxon>Endopterygota</taxon>
        <taxon>Coleoptera</taxon>
        <taxon>Polyphaga</taxon>
        <taxon>Cucujiformia</taxon>
        <taxon>Chrysomeloidea</taxon>
        <taxon>Cerambycidae</taxon>
        <taxon>Lepturinae</taxon>
        <taxon>Rhagiini</taxon>
        <taxon>Rhamnusium</taxon>
    </lineage>
</organism>
<accession>A0AAV8ZJY1</accession>
<feature type="domain" description="Fas-associated factor 1/2-like UAS" evidence="1">
    <location>
        <begin position="4"/>
        <end position="109"/>
    </location>
</feature>
<evidence type="ECO:0000313" key="2">
    <source>
        <dbReference type="EMBL" id="KAJ8965251.1"/>
    </source>
</evidence>
<dbReference type="InterPro" id="IPR049483">
    <property type="entry name" value="FAF1_2-like_UAS"/>
</dbReference>
<dbReference type="Proteomes" id="UP001162156">
    <property type="component" value="Unassembled WGS sequence"/>
</dbReference>
<proteinExistence type="predicted"/>
<protein>
    <recommendedName>
        <fullName evidence="1">Fas-associated factor 1/2-like UAS domain-containing protein</fullName>
    </recommendedName>
</protein>
<name>A0AAV8ZJY1_9CUCU</name>
<reference evidence="2" key="1">
    <citation type="journal article" date="2023" name="Insect Mol. Biol.">
        <title>Genome sequencing provides insights into the evolution of gene families encoding plant cell wall-degrading enzymes in longhorned beetles.</title>
        <authorList>
            <person name="Shin N.R."/>
            <person name="Okamura Y."/>
            <person name="Kirsch R."/>
            <person name="Pauchet Y."/>
        </authorList>
    </citation>
    <scope>NUCLEOTIDE SEQUENCE</scope>
    <source>
        <strain evidence="2">RBIC_L_NR</strain>
    </source>
</reference>
<comment type="caution">
    <text evidence="2">The sequence shown here is derived from an EMBL/GenBank/DDBJ whole genome shotgun (WGS) entry which is preliminary data.</text>
</comment>
<dbReference type="Pfam" id="PF21021">
    <property type="entry name" value="FAF1"/>
    <property type="match status" value="1"/>
</dbReference>
<gene>
    <name evidence="2" type="ORF">NQ314_004263</name>
</gene>
<keyword evidence="3" id="KW-1185">Reference proteome</keyword>
<evidence type="ECO:0000259" key="1">
    <source>
        <dbReference type="Pfam" id="PF21021"/>
    </source>
</evidence>
<dbReference type="Gene3D" id="3.40.30.10">
    <property type="entry name" value="Glutaredoxin"/>
    <property type="match status" value="1"/>
</dbReference>
<dbReference type="EMBL" id="JANEYF010001270">
    <property type="protein sequence ID" value="KAJ8965251.1"/>
    <property type="molecule type" value="Genomic_DNA"/>
</dbReference>
<dbReference type="AlphaFoldDB" id="A0AAV8ZJY1"/>
<dbReference type="PANTHER" id="PTHR21115:SF0">
    <property type="entry name" value="GH06117P-RELATED"/>
    <property type="match status" value="1"/>
</dbReference>
<dbReference type="PANTHER" id="PTHR21115">
    <property type="entry name" value="GH06117P-RELATED"/>
    <property type="match status" value="1"/>
</dbReference>
<sequence length="187" mass="21707">MSLHRKSLLLYLHNGSDPFSTIFCENLKKPEIIEILNRNFFLLGWDVEETKYQSALVQALNNCSTLSNLVNMINSKVSAALCILPIEGAVTLFSCLRGNVSYKDFHMTLTNAERFLITEREEEKLLEDLKRKTANKNDMGSENYQKLMADMLGDRDYDSFEFNQHEHLKNKIAFALLGPPQKRRWWL</sequence>